<evidence type="ECO:0000313" key="2">
    <source>
        <dbReference type="EMBL" id="KAK3583486.1"/>
    </source>
</evidence>
<evidence type="ECO:0000313" key="3">
    <source>
        <dbReference type="Proteomes" id="UP001195483"/>
    </source>
</evidence>
<feature type="region of interest" description="Disordered" evidence="1">
    <location>
        <begin position="72"/>
        <end position="102"/>
    </location>
</feature>
<dbReference type="Proteomes" id="UP001195483">
    <property type="component" value="Unassembled WGS sequence"/>
</dbReference>
<name>A0AAE0VMV6_9BIVA</name>
<accession>A0AAE0VMV6</accession>
<evidence type="ECO:0000256" key="1">
    <source>
        <dbReference type="SAM" id="MobiDB-lite"/>
    </source>
</evidence>
<reference evidence="2" key="3">
    <citation type="submission" date="2023-05" db="EMBL/GenBank/DDBJ databases">
        <authorList>
            <person name="Smith C.H."/>
        </authorList>
    </citation>
    <scope>NUCLEOTIDE SEQUENCE</scope>
    <source>
        <strain evidence="2">CHS0354</strain>
        <tissue evidence="2">Mantle</tissue>
    </source>
</reference>
<dbReference type="EMBL" id="JAEAOA010001522">
    <property type="protein sequence ID" value="KAK3583486.1"/>
    <property type="molecule type" value="Genomic_DNA"/>
</dbReference>
<comment type="caution">
    <text evidence="2">The sequence shown here is derived from an EMBL/GenBank/DDBJ whole genome shotgun (WGS) entry which is preliminary data.</text>
</comment>
<sequence>MLYQDPRVVEVSSNTISAHSAIGESQHLETLSQPYWTIMTNERGEFRTSLERDNTVDARDFIGTVYLMPTESDASLTPSHSNSKEMEAYTHPTEIETRRSDSVECEGYINPIPSDPKISDEHFEPGCLHSVVK</sequence>
<reference evidence="2" key="1">
    <citation type="journal article" date="2021" name="Genome Biol. Evol.">
        <title>A High-Quality Reference Genome for a Parasitic Bivalve with Doubly Uniparental Inheritance (Bivalvia: Unionida).</title>
        <authorList>
            <person name="Smith C.H."/>
        </authorList>
    </citation>
    <scope>NUCLEOTIDE SEQUENCE</scope>
    <source>
        <strain evidence="2">CHS0354</strain>
    </source>
</reference>
<protein>
    <submittedName>
        <fullName evidence="2">Uncharacterized protein</fullName>
    </submittedName>
</protein>
<gene>
    <name evidence="2" type="ORF">CHS0354_025619</name>
</gene>
<dbReference type="AlphaFoldDB" id="A0AAE0VMV6"/>
<keyword evidence="3" id="KW-1185">Reference proteome</keyword>
<feature type="compositionally biased region" description="Basic and acidic residues" evidence="1">
    <location>
        <begin position="82"/>
        <end position="102"/>
    </location>
</feature>
<organism evidence="2 3">
    <name type="scientific">Potamilus streckersoni</name>
    <dbReference type="NCBI Taxonomy" id="2493646"/>
    <lineage>
        <taxon>Eukaryota</taxon>
        <taxon>Metazoa</taxon>
        <taxon>Spiralia</taxon>
        <taxon>Lophotrochozoa</taxon>
        <taxon>Mollusca</taxon>
        <taxon>Bivalvia</taxon>
        <taxon>Autobranchia</taxon>
        <taxon>Heteroconchia</taxon>
        <taxon>Palaeoheterodonta</taxon>
        <taxon>Unionida</taxon>
        <taxon>Unionoidea</taxon>
        <taxon>Unionidae</taxon>
        <taxon>Ambleminae</taxon>
        <taxon>Lampsilini</taxon>
        <taxon>Potamilus</taxon>
    </lineage>
</organism>
<reference evidence="2" key="2">
    <citation type="journal article" date="2021" name="Genome Biol. Evol.">
        <title>Developing a high-quality reference genome for a parasitic bivalve with doubly uniparental inheritance (Bivalvia: Unionida).</title>
        <authorList>
            <person name="Smith C.H."/>
        </authorList>
    </citation>
    <scope>NUCLEOTIDE SEQUENCE</scope>
    <source>
        <strain evidence="2">CHS0354</strain>
        <tissue evidence="2">Mantle</tissue>
    </source>
</reference>
<feature type="compositionally biased region" description="Polar residues" evidence="1">
    <location>
        <begin position="72"/>
        <end position="81"/>
    </location>
</feature>
<proteinExistence type="predicted"/>